<evidence type="ECO:0000256" key="3">
    <source>
        <dbReference type="ARBA" id="ARBA00022448"/>
    </source>
</evidence>
<dbReference type="GO" id="GO:0043190">
    <property type="term" value="C:ATP-binding cassette (ABC) transporter complex"/>
    <property type="evidence" value="ECO:0007669"/>
    <property type="project" value="InterPro"/>
</dbReference>
<dbReference type="Gene3D" id="3.40.190.10">
    <property type="entry name" value="Periplasmic binding protein-like II"/>
    <property type="match status" value="1"/>
</dbReference>
<evidence type="ECO:0000259" key="6">
    <source>
        <dbReference type="Pfam" id="PF00496"/>
    </source>
</evidence>
<dbReference type="InterPro" id="IPR030678">
    <property type="entry name" value="Peptide/Ni-bd"/>
</dbReference>
<dbReference type="AlphaFoldDB" id="A0A3G9J562"/>
<keyword evidence="4 5" id="KW-0732">Signal</keyword>
<dbReference type="Pfam" id="PF00496">
    <property type="entry name" value="SBP_bac_5"/>
    <property type="match status" value="1"/>
</dbReference>
<evidence type="ECO:0000313" key="7">
    <source>
        <dbReference type="EMBL" id="BBH25742.1"/>
    </source>
</evidence>
<dbReference type="InParanoid" id="A0A3G9J562"/>
<dbReference type="EMBL" id="AP019309">
    <property type="protein sequence ID" value="BBH25742.1"/>
    <property type="molecule type" value="Genomic_DNA"/>
</dbReference>
<evidence type="ECO:0000256" key="1">
    <source>
        <dbReference type="ARBA" id="ARBA00004196"/>
    </source>
</evidence>
<dbReference type="Gene3D" id="3.10.105.10">
    <property type="entry name" value="Dipeptide-binding Protein, Domain 3"/>
    <property type="match status" value="1"/>
</dbReference>
<reference evidence="7 8" key="1">
    <citation type="submission" date="2018-11" db="EMBL/GenBank/DDBJ databases">
        <title>Novel Erysipelotrichaceae bacterium isolated from small intestine of a swine.</title>
        <authorList>
            <person name="Kim J.S."/>
            <person name="Choe H."/>
            <person name="Lee Y.R."/>
            <person name="Kim K.M."/>
            <person name="Park D.S."/>
        </authorList>
    </citation>
    <scope>NUCLEOTIDE SEQUENCE [LARGE SCALE GENOMIC DNA]</scope>
    <source>
        <strain evidence="7 8">SG0102</strain>
    </source>
</reference>
<keyword evidence="8" id="KW-1185">Reference proteome</keyword>
<organism evidence="7 8">
    <name type="scientific">Intestinibaculum porci</name>
    <dbReference type="NCBI Taxonomy" id="2487118"/>
    <lineage>
        <taxon>Bacteria</taxon>
        <taxon>Bacillati</taxon>
        <taxon>Bacillota</taxon>
        <taxon>Erysipelotrichia</taxon>
        <taxon>Erysipelotrichales</taxon>
        <taxon>Erysipelotrichaceae</taxon>
        <taxon>Intestinibaculum</taxon>
    </lineage>
</organism>
<gene>
    <name evidence="7" type="ORF">SG0102_06760</name>
</gene>
<comment type="similarity">
    <text evidence="2">Belongs to the bacterial solute-binding protein 5 family.</text>
</comment>
<feature type="chain" id="PRO_5039598972" evidence="5">
    <location>
        <begin position="20"/>
        <end position="541"/>
    </location>
</feature>
<dbReference type="PROSITE" id="PS51257">
    <property type="entry name" value="PROKAR_LIPOPROTEIN"/>
    <property type="match status" value="1"/>
</dbReference>
<dbReference type="PIRSF" id="PIRSF002741">
    <property type="entry name" value="MppA"/>
    <property type="match status" value="1"/>
</dbReference>
<comment type="subcellular location">
    <subcellularLocation>
        <location evidence="1">Cell envelope</location>
    </subcellularLocation>
</comment>
<dbReference type="RefSeq" id="WP_157982963.1">
    <property type="nucleotide sequence ID" value="NZ_AP019309.1"/>
</dbReference>
<dbReference type="Proteomes" id="UP000268059">
    <property type="component" value="Chromosome"/>
</dbReference>
<dbReference type="CDD" id="cd08504">
    <property type="entry name" value="PBP2_OppA"/>
    <property type="match status" value="1"/>
</dbReference>
<dbReference type="InterPro" id="IPR039424">
    <property type="entry name" value="SBP_5"/>
</dbReference>
<name>A0A3G9J562_9FIRM</name>
<dbReference type="PANTHER" id="PTHR30290:SF10">
    <property type="entry name" value="PERIPLASMIC OLIGOPEPTIDE-BINDING PROTEIN-RELATED"/>
    <property type="match status" value="1"/>
</dbReference>
<dbReference type="GO" id="GO:0015833">
    <property type="term" value="P:peptide transport"/>
    <property type="evidence" value="ECO:0007669"/>
    <property type="project" value="TreeGrafter"/>
</dbReference>
<dbReference type="GO" id="GO:1904680">
    <property type="term" value="F:peptide transmembrane transporter activity"/>
    <property type="evidence" value="ECO:0007669"/>
    <property type="project" value="TreeGrafter"/>
</dbReference>
<dbReference type="OrthoDB" id="9801912at2"/>
<evidence type="ECO:0000256" key="4">
    <source>
        <dbReference type="ARBA" id="ARBA00022729"/>
    </source>
</evidence>
<evidence type="ECO:0000313" key="8">
    <source>
        <dbReference type="Proteomes" id="UP000268059"/>
    </source>
</evidence>
<sequence length="541" mass="59893">MKRIIGATLSLVTAFSLTACGNSGSKAESFNYALNSDISSLDTSAVDDEGSIVVLKQSIEGLMVNDAKGNTIPGMAKKITKSKNGLTYTFTLRDAKWSNGDQVKAEDFVYAWQRIFKEAGSYEYMFGSSAANIKNADALSAKQEAGKTLTQKDLNSLGIKAKDDHTVVVNLEKKVAFFEQLMTFTCFRPIDASFAKKQGKSYGKSVKSFVSNGPFKVTSWTKGSKIVLAKNKDYYDANKVELDNLTIHLAQDAKSAASAFENGTVDLFHVDSSLVSKYKKKAGYFTYNTGFEYYLSLNLKNKALANKNIRYALSYAINKKDFADNILGDGSSAAKGFVLSDLANSPSGKEFRSQAGNWQTLSYNQQKAQEYLNKGLKELGKKSITLDVLYGSDEETMKQLATFVQSSLKKLKGVKINVTATVKEDRTGNKMPNGEYDIACTRWGPDYQDPTTFLNLLTKGNQNNFGKYDSKAYNKQMNIVKNSDNMTTRWNAMIKADQILSQDLPIIPVYEKAGAMMMNKDYTGFINKPVIGTIFKYVHKK</sequence>
<dbReference type="PANTHER" id="PTHR30290">
    <property type="entry name" value="PERIPLASMIC BINDING COMPONENT OF ABC TRANSPORTER"/>
    <property type="match status" value="1"/>
</dbReference>
<evidence type="ECO:0000256" key="2">
    <source>
        <dbReference type="ARBA" id="ARBA00005695"/>
    </source>
</evidence>
<dbReference type="SUPFAM" id="SSF53850">
    <property type="entry name" value="Periplasmic binding protein-like II"/>
    <property type="match status" value="1"/>
</dbReference>
<dbReference type="FunCoup" id="A0A3G9J562">
    <property type="interactions" value="214"/>
</dbReference>
<proteinExistence type="inferred from homology"/>
<feature type="signal peptide" evidence="5">
    <location>
        <begin position="1"/>
        <end position="19"/>
    </location>
</feature>
<keyword evidence="3" id="KW-0813">Transport</keyword>
<dbReference type="FunFam" id="3.90.76.10:FF:000001">
    <property type="entry name" value="Oligopeptide ABC transporter substrate-binding protein"/>
    <property type="match status" value="1"/>
</dbReference>
<evidence type="ECO:0000256" key="5">
    <source>
        <dbReference type="SAM" id="SignalP"/>
    </source>
</evidence>
<feature type="domain" description="Solute-binding protein family 5" evidence="6">
    <location>
        <begin position="72"/>
        <end position="464"/>
    </location>
</feature>
<dbReference type="KEGG" id="ebm:SG0102_06760"/>
<dbReference type="GO" id="GO:0030288">
    <property type="term" value="C:outer membrane-bounded periplasmic space"/>
    <property type="evidence" value="ECO:0007669"/>
    <property type="project" value="UniProtKB-ARBA"/>
</dbReference>
<accession>A0A3G9J562</accession>
<dbReference type="Gene3D" id="3.90.76.10">
    <property type="entry name" value="Dipeptide-binding Protein, Domain 1"/>
    <property type="match status" value="1"/>
</dbReference>
<dbReference type="InterPro" id="IPR000914">
    <property type="entry name" value="SBP_5_dom"/>
</dbReference>
<protein>
    <submittedName>
        <fullName evidence="7">Peptide ABC transporter substrate-binding protein</fullName>
    </submittedName>
</protein>
<dbReference type="FunFam" id="3.10.105.10:FF:000001">
    <property type="entry name" value="Oligopeptide ABC transporter, oligopeptide-binding protein"/>
    <property type="match status" value="1"/>
</dbReference>